<feature type="transmembrane region" description="Helical" evidence="9">
    <location>
        <begin position="178"/>
        <end position="196"/>
    </location>
</feature>
<dbReference type="Pfam" id="PF04290">
    <property type="entry name" value="DctQ"/>
    <property type="match status" value="1"/>
</dbReference>
<keyword evidence="6 9" id="KW-1133">Transmembrane helix</keyword>
<organism evidence="11 12">
    <name type="scientific">Ahrensia kielensis</name>
    <dbReference type="NCBI Taxonomy" id="76980"/>
    <lineage>
        <taxon>Bacteria</taxon>
        <taxon>Pseudomonadati</taxon>
        <taxon>Pseudomonadota</taxon>
        <taxon>Alphaproteobacteria</taxon>
        <taxon>Hyphomicrobiales</taxon>
        <taxon>Ahrensiaceae</taxon>
        <taxon>Ahrensia</taxon>
    </lineage>
</organism>
<gene>
    <name evidence="11" type="ORF">WNY59_16205</name>
</gene>
<evidence type="ECO:0000256" key="5">
    <source>
        <dbReference type="ARBA" id="ARBA00022692"/>
    </source>
</evidence>
<evidence type="ECO:0000259" key="10">
    <source>
        <dbReference type="Pfam" id="PF04290"/>
    </source>
</evidence>
<dbReference type="RefSeq" id="WP_018690332.1">
    <property type="nucleotide sequence ID" value="NZ_JBBMQO010000011.1"/>
</dbReference>
<keyword evidence="2 9" id="KW-0813">Transport</keyword>
<evidence type="ECO:0000256" key="9">
    <source>
        <dbReference type="RuleBase" id="RU369079"/>
    </source>
</evidence>
<evidence type="ECO:0000313" key="12">
    <source>
        <dbReference type="Proteomes" id="UP001477870"/>
    </source>
</evidence>
<comment type="function">
    <text evidence="9">Part of the tripartite ATP-independent periplasmic (TRAP) transport system.</text>
</comment>
<feature type="transmembrane region" description="Helical" evidence="9">
    <location>
        <begin position="62"/>
        <end position="84"/>
    </location>
</feature>
<keyword evidence="3" id="KW-1003">Cell membrane</keyword>
<keyword evidence="5 9" id="KW-0812">Transmembrane</keyword>
<evidence type="ECO:0000256" key="6">
    <source>
        <dbReference type="ARBA" id="ARBA00022989"/>
    </source>
</evidence>
<evidence type="ECO:0000313" key="11">
    <source>
        <dbReference type="EMBL" id="MEM5503132.1"/>
    </source>
</evidence>
<comment type="subunit">
    <text evidence="9">The complex comprises the extracytoplasmic solute receptor protein and the two transmembrane proteins.</text>
</comment>
<comment type="subcellular location">
    <subcellularLocation>
        <location evidence="1 9">Cell inner membrane</location>
        <topology evidence="1 9">Multi-pass membrane protein</topology>
    </subcellularLocation>
</comment>
<dbReference type="Proteomes" id="UP001477870">
    <property type="component" value="Unassembled WGS sequence"/>
</dbReference>
<comment type="caution">
    <text evidence="9">Lacks conserved residue(s) required for the propagation of feature annotation.</text>
</comment>
<keyword evidence="7 9" id="KW-0472">Membrane</keyword>
<dbReference type="InterPro" id="IPR007387">
    <property type="entry name" value="TRAP_DctQ"/>
</dbReference>
<accession>A0ABU9TAH5</accession>
<feature type="transmembrane region" description="Helical" evidence="9">
    <location>
        <begin position="96"/>
        <end position="113"/>
    </location>
</feature>
<comment type="similarity">
    <text evidence="8 9">Belongs to the TRAP transporter small permease family.</text>
</comment>
<feature type="transmembrane region" description="Helical" evidence="9">
    <location>
        <begin position="30"/>
        <end position="50"/>
    </location>
</feature>
<reference evidence="11 12" key="1">
    <citation type="submission" date="2024-03" db="EMBL/GenBank/DDBJ databases">
        <title>Community enrichment and isolation of bacterial strains for fucoidan degradation.</title>
        <authorList>
            <person name="Sichert A."/>
        </authorList>
    </citation>
    <scope>NUCLEOTIDE SEQUENCE [LARGE SCALE GENOMIC DNA]</scope>
    <source>
        <strain evidence="11 12">AS62</strain>
    </source>
</reference>
<keyword evidence="4 9" id="KW-0997">Cell inner membrane</keyword>
<comment type="caution">
    <text evidence="11">The sequence shown here is derived from an EMBL/GenBank/DDBJ whole genome shotgun (WGS) entry which is preliminary data.</text>
</comment>
<evidence type="ECO:0000256" key="2">
    <source>
        <dbReference type="ARBA" id="ARBA00022448"/>
    </source>
</evidence>
<dbReference type="EMBL" id="JBBMQO010000011">
    <property type="protein sequence ID" value="MEM5503132.1"/>
    <property type="molecule type" value="Genomic_DNA"/>
</dbReference>
<dbReference type="InterPro" id="IPR055348">
    <property type="entry name" value="DctQ"/>
</dbReference>
<sequence length="221" mass="24975">MSLWSDVMEILSALGSGDSWTISKSLSSQGIWVVGTFATVLGGLIVTILYKKFPLISRHFERSVMVYTYLAIAIIIFVEVIRRFVFSVQAPWSTTFPPVLFLVMTWFGCSYNIRLRTHLGFAEFRSVMSRRLQMGCLTLDMILWIGFCVIVVVTATRVTANSAANFQILAGTDNFMQWWYLITVPIAFILMAGRVLENWFEDIANFRSGEVLIKPTVIGAD</sequence>
<keyword evidence="12" id="KW-1185">Reference proteome</keyword>
<evidence type="ECO:0000256" key="4">
    <source>
        <dbReference type="ARBA" id="ARBA00022519"/>
    </source>
</evidence>
<evidence type="ECO:0000256" key="8">
    <source>
        <dbReference type="ARBA" id="ARBA00038436"/>
    </source>
</evidence>
<feature type="transmembrane region" description="Helical" evidence="9">
    <location>
        <begin position="134"/>
        <end position="158"/>
    </location>
</feature>
<evidence type="ECO:0000256" key="1">
    <source>
        <dbReference type="ARBA" id="ARBA00004429"/>
    </source>
</evidence>
<feature type="domain" description="Tripartite ATP-independent periplasmic transporters DctQ component" evidence="10">
    <location>
        <begin position="72"/>
        <end position="204"/>
    </location>
</feature>
<proteinExistence type="inferred from homology"/>
<dbReference type="PANTHER" id="PTHR35011:SF2">
    <property type="entry name" value="2,3-DIKETO-L-GULONATE TRAP TRANSPORTER SMALL PERMEASE PROTEIN YIAM"/>
    <property type="match status" value="1"/>
</dbReference>
<evidence type="ECO:0000256" key="3">
    <source>
        <dbReference type="ARBA" id="ARBA00022475"/>
    </source>
</evidence>
<dbReference type="PANTHER" id="PTHR35011">
    <property type="entry name" value="2,3-DIKETO-L-GULONATE TRAP TRANSPORTER SMALL PERMEASE PROTEIN YIAM"/>
    <property type="match status" value="1"/>
</dbReference>
<name>A0ABU9TAH5_9HYPH</name>
<protein>
    <recommendedName>
        <fullName evidence="9">TRAP transporter small permease protein</fullName>
    </recommendedName>
</protein>
<evidence type="ECO:0000256" key="7">
    <source>
        <dbReference type="ARBA" id="ARBA00023136"/>
    </source>
</evidence>